<proteinExistence type="predicted"/>
<dbReference type="PROSITE" id="PS50865">
    <property type="entry name" value="ZF_MYND_2"/>
    <property type="match status" value="1"/>
</dbReference>
<evidence type="ECO:0000313" key="6">
    <source>
        <dbReference type="EMBL" id="KAF9490134.1"/>
    </source>
</evidence>
<keyword evidence="2 4" id="KW-0863">Zinc-finger</keyword>
<dbReference type="Gene3D" id="6.10.140.2220">
    <property type="match status" value="1"/>
</dbReference>
<protein>
    <recommendedName>
        <fullName evidence="5">MYND-type domain-containing protein</fullName>
    </recommendedName>
</protein>
<evidence type="ECO:0000256" key="2">
    <source>
        <dbReference type="ARBA" id="ARBA00022771"/>
    </source>
</evidence>
<dbReference type="InterPro" id="IPR002893">
    <property type="entry name" value="Znf_MYND"/>
</dbReference>
<dbReference type="Proteomes" id="UP000807025">
    <property type="component" value="Unassembled WGS sequence"/>
</dbReference>
<keyword evidence="1" id="KW-0479">Metal-binding</keyword>
<reference evidence="6" key="1">
    <citation type="submission" date="2020-11" db="EMBL/GenBank/DDBJ databases">
        <authorList>
            <consortium name="DOE Joint Genome Institute"/>
            <person name="Ahrendt S."/>
            <person name="Riley R."/>
            <person name="Andreopoulos W."/>
            <person name="Labutti K."/>
            <person name="Pangilinan J."/>
            <person name="Ruiz-Duenas F.J."/>
            <person name="Barrasa J.M."/>
            <person name="Sanchez-Garcia M."/>
            <person name="Camarero S."/>
            <person name="Miyauchi S."/>
            <person name="Serrano A."/>
            <person name="Linde D."/>
            <person name="Babiker R."/>
            <person name="Drula E."/>
            <person name="Ayuso-Fernandez I."/>
            <person name="Pacheco R."/>
            <person name="Padilla G."/>
            <person name="Ferreira P."/>
            <person name="Barriuso J."/>
            <person name="Kellner H."/>
            <person name="Castanera R."/>
            <person name="Alfaro M."/>
            <person name="Ramirez L."/>
            <person name="Pisabarro A.G."/>
            <person name="Kuo A."/>
            <person name="Tritt A."/>
            <person name="Lipzen A."/>
            <person name="He G."/>
            <person name="Yan M."/>
            <person name="Ng V."/>
            <person name="Cullen D."/>
            <person name="Martin F."/>
            <person name="Rosso M.-N."/>
            <person name="Henrissat B."/>
            <person name="Hibbett D."/>
            <person name="Martinez A.T."/>
            <person name="Grigoriev I.V."/>
        </authorList>
    </citation>
    <scope>NUCLEOTIDE SEQUENCE</scope>
    <source>
        <strain evidence="6">ATCC 90797</strain>
    </source>
</reference>
<dbReference type="PROSITE" id="PS01360">
    <property type="entry name" value="ZF_MYND_1"/>
    <property type="match status" value="1"/>
</dbReference>
<dbReference type="OrthoDB" id="3007465at2759"/>
<gene>
    <name evidence="6" type="ORF">BDN71DRAFT_1593063</name>
</gene>
<organism evidence="6 7">
    <name type="scientific">Pleurotus eryngii</name>
    <name type="common">Boletus of the steppes</name>
    <dbReference type="NCBI Taxonomy" id="5323"/>
    <lineage>
        <taxon>Eukaryota</taxon>
        <taxon>Fungi</taxon>
        <taxon>Dikarya</taxon>
        <taxon>Basidiomycota</taxon>
        <taxon>Agaricomycotina</taxon>
        <taxon>Agaricomycetes</taxon>
        <taxon>Agaricomycetidae</taxon>
        <taxon>Agaricales</taxon>
        <taxon>Pleurotineae</taxon>
        <taxon>Pleurotaceae</taxon>
        <taxon>Pleurotus</taxon>
    </lineage>
</organism>
<dbReference type="GO" id="GO:0008270">
    <property type="term" value="F:zinc ion binding"/>
    <property type="evidence" value="ECO:0007669"/>
    <property type="project" value="UniProtKB-KW"/>
</dbReference>
<name>A0A9P6DAW7_PLEER</name>
<dbReference type="EMBL" id="MU154649">
    <property type="protein sequence ID" value="KAF9490134.1"/>
    <property type="molecule type" value="Genomic_DNA"/>
</dbReference>
<accession>A0A9P6DAW7</accession>
<dbReference type="AlphaFoldDB" id="A0A9P6DAW7"/>
<feature type="domain" description="MYND-type" evidence="5">
    <location>
        <begin position="389"/>
        <end position="431"/>
    </location>
</feature>
<comment type="caution">
    <text evidence="6">The sequence shown here is derived from an EMBL/GenBank/DDBJ whole genome shotgun (WGS) entry which is preliminary data.</text>
</comment>
<keyword evidence="7" id="KW-1185">Reference proteome</keyword>
<evidence type="ECO:0000256" key="1">
    <source>
        <dbReference type="ARBA" id="ARBA00022723"/>
    </source>
</evidence>
<sequence>MSRLSPSPMRMANRRRLVRFQRRRCAARTANPTTRVFGLHLSPNTLRNKGNNIPAAKILTHVTTILNRNLSSPASNGIHYRMFMLRLTRNLPAIIALTKQLIESCDATPFPCLGLQKERFIPSMQHRFEVTTNFIYTFLSPRSCSKTAITLAATRRPSDTVGMFLPLAVDAWQCHSSNEHLRGVPIVNLIEAIANLAYTSLDPKPDPQLLSSALATLKHVLPSSSRVDQPRRSFVLKLVELIRRAVVSTPLSESYRISRYKRMRLIMHAMVFFDSAPSEDVYTESGFECCLDILMLATRGRREGVHSLFALIEEGFGDSGGAEGTRLTPLDYVVIQVVTQCMRLPFLRIVLEVLSSPDYRKSTNVNIRYIAEQRLLHGLVAKDLIRPRCNACKATTRRSKKLLQICGGCSSVYYCSVKCQRRDWKQHRHHCRITQDVYMLSSDLSLPEDDREHIKLFTSFYIHFNHKDLMADWAGFTAQSHLRIDIDFRQCPPRARGCFQASSPFPNCIPVHVIVPTILCELGLIFTIDPPSNVTRAGLFVHIYNLRSPDLHLLDQSYDVSTW</sequence>
<evidence type="ECO:0000313" key="7">
    <source>
        <dbReference type="Proteomes" id="UP000807025"/>
    </source>
</evidence>
<dbReference type="Pfam" id="PF01753">
    <property type="entry name" value="zf-MYND"/>
    <property type="match status" value="1"/>
</dbReference>
<evidence type="ECO:0000259" key="5">
    <source>
        <dbReference type="PROSITE" id="PS50865"/>
    </source>
</evidence>
<evidence type="ECO:0000256" key="4">
    <source>
        <dbReference type="PROSITE-ProRule" id="PRU00134"/>
    </source>
</evidence>
<keyword evidence="3" id="KW-0862">Zinc</keyword>
<dbReference type="SUPFAM" id="SSF144232">
    <property type="entry name" value="HIT/MYND zinc finger-like"/>
    <property type="match status" value="1"/>
</dbReference>
<evidence type="ECO:0000256" key="3">
    <source>
        <dbReference type="ARBA" id="ARBA00022833"/>
    </source>
</evidence>